<keyword evidence="8 9" id="KW-0472">Membrane</keyword>
<keyword evidence="5" id="KW-0547">Nucleotide-binding</keyword>
<evidence type="ECO:0000256" key="6">
    <source>
        <dbReference type="ARBA" id="ARBA00022840"/>
    </source>
</evidence>
<evidence type="ECO:0000256" key="4">
    <source>
        <dbReference type="ARBA" id="ARBA00022692"/>
    </source>
</evidence>
<dbReference type="InterPro" id="IPR014216">
    <property type="entry name" value="ABC_transptr_CydD"/>
</dbReference>
<keyword evidence="3" id="KW-1003">Cell membrane</keyword>
<keyword evidence="7 9" id="KW-1133">Transmembrane helix</keyword>
<feature type="transmembrane region" description="Helical" evidence="9">
    <location>
        <begin position="130"/>
        <end position="150"/>
    </location>
</feature>
<feature type="domain" description="ABC transporter" evidence="10">
    <location>
        <begin position="333"/>
        <end position="568"/>
    </location>
</feature>
<dbReference type="Gene3D" id="3.40.50.300">
    <property type="entry name" value="P-loop containing nucleotide triphosphate hydrolases"/>
    <property type="match status" value="1"/>
</dbReference>
<keyword evidence="13" id="KW-1185">Reference proteome</keyword>
<feature type="transmembrane region" description="Helical" evidence="9">
    <location>
        <begin position="16"/>
        <end position="40"/>
    </location>
</feature>
<comment type="caution">
    <text evidence="12">The sequence shown here is derived from an EMBL/GenBank/DDBJ whole genome shotgun (WGS) entry which is preliminary data.</text>
</comment>
<dbReference type="EMBL" id="JACHGK010000001">
    <property type="protein sequence ID" value="MBB6443446.1"/>
    <property type="molecule type" value="Genomic_DNA"/>
</dbReference>
<feature type="transmembrane region" description="Helical" evidence="9">
    <location>
        <begin position="52"/>
        <end position="69"/>
    </location>
</feature>
<dbReference type="Pfam" id="PF00664">
    <property type="entry name" value="ABC_membrane"/>
    <property type="match status" value="1"/>
</dbReference>
<dbReference type="Gene3D" id="1.20.1560.10">
    <property type="entry name" value="ABC transporter type 1, transmembrane domain"/>
    <property type="match status" value="1"/>
</dbReference>
<dbReference type="SMART" id="SM00382">
    <property type="entry name" value="AAA"/>
    <property type="match status" value="1"/>
</dbReference>
<dbReference type="InterPro" id="IPR011527">
    <property type="entry name" value="ABC1_TM_dom"/>
</dbReference>
<reference evidence="12 13" key="1">
    <citation type="submission" date="2020-08" db="EMBL/GenBank/DDBJ databases">
        <title>Genomic Encyclopedia of Type Strains, Phase IV (KMG-IV): sequencing the most valuable type-strain genomes for metagenomic binning, comparative biology and taxonomic classification.</title>
        <authorList>
            <person name="Goeker M."/>
        </authorList>
    </citation>
    <scope>NUCLEOTIDE SEQUENCE [LARGE SCALE GENOMIC DNA]</scope>
    <source>
        <strain evidence="12 13">DSM 5391</strain>
    </source>
</reference>
<keyword evidence="2" id="KW-0813">Transport</keyword>
<evidence type="ECO:0000313" key="12">
    <source>
        <dbReference type="EMBL" id="MBB6443446.1"/>
    </source>
</evidence>
<evidence type="ECO:0000256" key="5">
    <source>
        <dbReference type="ARBA" id="ARBA00022741"/>
    </source>
</evidence>
<dbReference type="GO" id="GO:0005886">
    <property type="term" value="C:plasma membrane"/>
    <property type="evidence" value="ECO:0007669"/>
    <property type="project" value="UniProtKB-SubCell"/>
</dbReference>
<organism evidence="12 13">
    <name type="scientific">Bacillus benzoevorans</name>
    <dbReference type="NCBI Taxonomy" id="1456"/>
    <lineage>
        <taxon>Bacteria</taxon>
        <taxon>Bacillati</taxon>
        <taxon>Bacillota</taxon>
        <taxon>Bacilli</taxon>
        <taxon>Bacillales</taxon>
        <taxon>Bacillaceae</taxon>
        <taxon>Bacillus</taxon>
    </lineage>
</organism>
<dbReference type="Pfam" id="PF00005">
    <property type="entry name" value="ABC_tran"/>
    <property type="match status" value="1"/>
</dbReference>
<dbReference type="GO" id="GO:0042883">
    <property type="term" value="P:cysteine transport"/>
    <property type="evidence" value="ECO:0007669"/>
    <property type="project" value="InterPro"/>
</dbReference>
<dbReference type="PANTHER" id="PTHR24221">
    <property type="entry name" value="ATP-BINDING CASSETTE SUB-FAMILY B"/>
    <property type="match status" value="1"/>
</dbReference>
<dbReference type="PANTHER" id="PTHR24221:SF614">
    <property type="entry name" value="GLUTATHIONE_L-CYSTEINE TRANSPORT SYSTEM ATP-BINDING_PERMEASE PROTEIN CYDC"/>
    <property type="match status" value="1"/>
</dbReference>
<dbReference type="NCBIfam" id="TIGR02857">
    <property type="entry name" value="CydD"/>
    <property type="match status" value="1"/>
</dbReference>
<feature type="transmembrane region" description="Helical" evidence="9">
    <location>
        <begin position="156"/>
        <end position="177"/>
    </location>
</feature>
<evidence type="ECO:0000313" key="13">
    <source>
        <dbReference type="Proteomes" id="UP000531594"/>
    </source>
</evidence>
<dbReference type="PROSITE" id="PS50893">
    <property type="entry name" value="ABC_TRANSPORTER_2"/>
    <property type="match status" value="1"/>
</dbReference>
<keyword evidence="4 9" id="KW-0812">Transmembrane</keyword>
<dbReference type="SUPFAM" id="SSF90123">
    <property type="entry name" value="ABC transporter transmembrane region"/>
    <property type="match status" value="1"/>
</dbReference>
<dbReference type="GO" id="GO:0016887">
    <property type="term" value="F:ATP hydrolysis activity"/>
    <property type="evidence" value="ECO:0007669"/>
    <property type="project" value="InterPro"/>
</dbReference>
<feature type="transmembrane region" description="Helical" evidence="9">
    <location>
        <begin position="235"/>
        <end position="256"/>
    </location>
</feature>
<dbReference type="InterPro" id="IPR036640">
    <property type="entry name" value="ABC1_TM_sf"/>
</dbReference>
<dbReference type="InterPro" id="IPR027417">
    <property type="entry name" value="P-loop_NTPase"/>
</dbReference>
<dbReference type="Proteomes" id="UP000531594">
    <property type="component" value="Unassembled WGS sequence"/>
</dbReference>
<dbReference type="InterPro" id="IPR003593">
    <property type="entry name" value="AAA+_ATPase"/>
</dbReference>
<evidence type="ECO:0000256" key="1">
    <source>
        <dbReference type="ARBA" id="ARBA00004651"/>
    </source>
</evidence>
<evidence type="ECO:0000256" key="7">
    <source>
        <dbReference type="ARBA" id="ARBA00022989"/>
    </source>
</evidence>
<dbReference type="GO" id="GO:0140359">
    <property type="term" value="F:ABC-type transporter activity"/>
    <property type="evidence" value="ECO:0007669"/>
    <property type="project" value="InterPro"/>
</dbReference>
<accession>A0A7X0HMS4</accession>
<proteinExistence type="predicted"/>
<evidence type="ECO:0000256" key="9">
    <source>
        <dbReference type="SAM" id="Phobius"/>
    </source>
</evidence>
<dbReference type="InterPro" id="IPR003439">
    <property type="entry name" value="ABC_transporter-like_ATP-bd"/>
</dbReference>
<sequence>MDKHLFHYKGIKQHMFIVGILTVLQGITIVFQAVLLAAAITNMFNGTAFQAVLPYFAGFAAAFLTRHFLQWLKEKTAFHFAEKISFTYQSFLIKQMFKLGPRGIGKNGSGNMITLALEGIPKFCTYLELFIPRAIAMAAIPIVLLIYIYSADSPSGIVLTLTMPIMIMFLILLGVAAQKYAKTQWSSYQLLARHFVDSLRGLLTLKYLGKSKSHQGSIDNISNKYRIATIRSLRIAFLSSFSLDFFSSLSIAVVAVELGLRLIDGTIGLQAALTVLILAPEYFQPIRDLGTDYHATMDGKDAGNQIHRLLQKDAAEEQQPAPQIERWTYDSSLTVKELSKRSEEEKKPILENINFSIKGFQKVGIVGASGAGKSTLIDLLSGFARPSTGEISMDGVKINNFSHAGWQEQIIYIPQHPYIFSGTIADNIKLYAPDASREEIEEAIKVTGLTEFVDKLPNGLDEQIGQGGRMLSGGEEQRIALTRSLLQERPIMLFDEPTAHLDIETEHEIKQMLLPLMQQRLVFFATHRLHWMREMDIIFVLDNGKLVEIGHHHELLMKKDYYYRLVAAQGGILGGMD</sequence>
<dbReference type="PROSITE" id="PS50929">
    <property type="entry name" value="ABC_TM1F"/>
    <property type="match status" value="1"/>
</dbReference>
<feature type="domain" description="ABC transmembrane type-1" evidence="11">
    <location>
        <begin position="16"/>
        <end position="298"/>
    </location>
</feature>
<dbReference type="InterPro" id="IPR039421">
    <property type="entry name" value="Type_1_exporter"/>
</dbReference>
<evidence type="ECO:0000256" key="8">
    <source>
        <dbReference type="ARBA" id="ARBA00023136"/>
    </source>
</evidence>
<dbReference type="SUPFAM" id="SSF52540">
    <property type="entry name" value="P-loop containing nucleoside triphosphate hydrolases"/>
    <property type="match status" value="1"/>
</dbReference>
<dbReference type="AlphaFoldDB" id="A0A7X0HMS4"/>
<dbReference type="GO" id="GO:0005524">
    <property type="term" value="F:ATP binding"/>
    <property type="evidence" value="ECO:0007669"/>
    <property type="project" value="UniProtKB-KW"/>
</dbReference>
<dbReference type="FunFam" id="3.40.50.300:FF:000854">
    <property type="entry name" value="Multidrug ABC transporter ATP-binding protein"/>
    <property type="match status" value="1"/>
</dbReference>
<evidence type="ECO:0000259" key="11">
    <source>
        <dbReference type="PROSITE" id="PS50929"/>
    </source>
</evidence>
<evidence type="ECO:0000256" key="3">
    <source>
        <dbReference type="ARBA" id="ARBA00022475"/>
    </source>
</evidence>
<dbReference type="GO" id="GO:0034040">
    <property type="term" value="F:ATPase-coupled lipid transmembrane transporter activity"/>
    <property type="evidence" value="ECO:0007669"/>
    <property type="project" value="TreeGrafter"/>
</dbReference>
<name>A0A7X0HMS4_9BACI</name>
<evidence type="ECO:0000256" key="2">
    <source>
        <dbReference type="ARBA" id="ARBA00022448"/>
    </source>
</evidence>
<comment type="subcellular location">
    <subcellularLocation>
        <location evidence="1">Cell membrane</location>
        <topology evidence="1">Multi-pass membrane protein</topology>
    </subcellularLocation>
</comment>
<dbReference type="CDD" id="cd18584">
    <property type="entry name" value="ABC_6TM_AarD_CydD"/>
    <property type="match status" value="1"/>
</dbReference>
<dbReference type="RefSeq" id="WP_184521349.1">
    <property type="nucleotide sequence ID" value="NZ_JACHGK010000001.1"/>
</dbReference>
<protein>
    <submittedName>
        <fullName evidence="12">ATP-binding cassette subfamily C protein CydD</fullName>
    </submittedName>
</protein>
<gene>
    <name evidence="12" type="ORF">HNR53_000034</name>
</gene>
<evidence type="ECO:0000259" key="10">
    <source>
        <dbReference type="PROSITE" id="PS50893"/>
    </source>
</evidence>
<keyword evidence="6 12" id="KW-0067">ATP-binding</keyword>